<feature type="chain" id="PRO_5009792360" description="Ferrochelatase" evidence="2">
    <location>
        <begin position="23"/>
        <end position="64"/>
    </location>
</feature>
<protein>
    <recommendedName>
        <fullName evidence="7">Ferrochelatase</fullName>
    </recommendedName>
</protein>
<sequence>MKKVTLAIAATLALASAVPATAGAIDPFSNPVVEAPVVTAGGGISPALILGGLILVGVMAAGDS</sequence>
<evidence type="ECO:0000256" key="1">
    <source>
        <dbReference type="SAM" id="Phobius"/>
    </source>
</evidence>
<evidence type="ECO:0000313" key="6">
    <source>
        <dbReference type="Proteomes" id="UP000051887"/>
    </source>
</evidence>
<keyword evidence="1" id="KW-0812">Transmembrane</keyword>
<dbReference type="Proteomes" id="UP000051086">
    <property type="component" value="Unassembled WGS sequence"/>
</dbReference>
<keyword evidence="1" id="KW-1133">Transmembrane helix</keyword>
<name>A0A0P1F689_9RHOB</name>
<evidence type="ECO:0000256" key="2">
    <source>
        <dbReference type="SAM" id="SignalP"/>
    </source>
</evidence>
<proteinExistence type="predicted"/>
<dbReference type="AlphaFoldDB" id="A0A0P1F689"/>
<dbReference type="Proteomes" id="UP000051887">
    <property type="component" value="Unassembled WGS sequence"/>
</dbReference>
<gene>
    <name evidence="3" type="ORF">TL5118_00481</name>
    <name evidence="4" type="ORF">TL5120_01711</name>
</gene>
<dbReference type="EMBL" id="CYSB01000005">
    <property type="protein sequence ID" value="CUH63467.1"/>
    <property type="molecule type" value="Genomic_DNA"/>
</dbReference>
<dbReference type="RefSeq" id="WP_058243170.1">
    <property type="nucleotide sequence ID" value="NZ_CYSB01000005.1"/>
</dbReference>
<accession>A0A0P1F689</accession>
<keyword evidence="2" id="KW-0732">Signal</keyword>
<evidence type="ECO:0000313" key="3">
    <source>
        <dbReference type="EMBL" id="CUH63467.1"/>
    </source>
</evidence>
<reference evidence="3 5" key="1">
    <citation type="submission" date="2015-09" db="EMBL/GenBank/DDBJ databases">
        <authorList>
            <person name="Rodrigo-Torres L."/>
            <person name="Arahal D.R."/>
        </authorList>
    </citation>
    <scope>NUCLEOTIDE SEQUENCE [LARGE SCALE GENOMIC DNA]</scope>
    <source>
        <strain evidence="3 5">CECT 5118</strain>
    </source>
</reference>
<organism evidence="4 6">
    <name type="scientific">Thalassovita autumnalis</name>
    <dbReference type="NCBI Taxonomy" id="2072972"/>
    <lineage>
        <taxon>Bacteria</taxon>
        <taxon>Pseudomonadati</taxon>
        <taxon>Pseudomonadota</taxon>
        <taxon>Alphaproteobacteria</taxon>
        <taxon>Rhodobacterales</taxon>
        <taxon>Roseobacteraceae</taxon>
        <taxon>Thalassovita</taxon>
    </lineage>
</organism>
<dbReference type="EMBL" id="CYSC01000027">
    <property type="protein sequence ID" value="CUH71918.1"/>
    <property type="molecule type" value="Genomic_DNA"/>
</dbReference>
<keyword evidence="1" id="KW-0472">Membrane</keyword>
<evidence type="ECO:0000313" key="4">
    <source>
        <dbReference type="EMBL" id="CUH71918.1"/>
    </source>
</evidence>
<evidence type="ECO:0008006" key="7">
    <source>
        <dbReference type="Google" id="ProtNLM"/>
    </source>
</evidence>
<evidence type="ECO:0000313" key="5">
    <source>
        <dbReference type="Proteomes" id="UP000051086"/>
    </source>
</evidence>
<keyword evidence="5" id="KW-1185">Reference proteome</keyword>
<feature type="signal peptide" evidence="2">
    <location>
        <begin position="1"/>
        <end position="22"/>
    </location>
</feature>
<feature type="transmembrane region" description="Helical" evidence="1">
    <location>
        <begin position="40"/>
        <end position="61"/>
    </location>
</feature>
<reference evidence="4 6" key="2">
    <citation type="submission" date="2015-09" db="EMBL/GenBank/DDBJ databases">
        <authorList>
            <consortium name="Swine Surveillance"/>
        </authorList>
    </citation>
    <scope>NUCLEOTIDE SEQUENCE [LARGE SCALE GENOMIC DNA]</scope>
    <source>
        <strain evidence="4 6">5120</strain>
    </source>
</reference>